<evidence type="ECO:0000256" key="2">
    <source>
        <dbReference type="ARBA" id="ARBA00012438"/>
    </source>
</evidence>
<dbReference type="InterPro" id="IPR003594">
    <property type="entry name" value="HATPase_dom"/>
</dbReference>
<organism evidence="13 14">
    <name type="scientific">Gloeothece citriformis (strain PCC 7424)</name>
    <name type="common">Cyanothece sp. (strain PCC 7424)</name>
    <dbReference type="NCBI Taxonomy" id="65393"/>
    <lineage>
        <taxon>Bacteria</taxon>
        <taxon>Bacillati</taxon>
        <taxon>Cyanobacteriota</taxon>
        <taxon>Cyanophyceae</taxon>
        <taxon>Oscillatoriophycideae</taxon>
        <taxon>Chroococcales</taxon>
        <taxon>Aphanothecaceae</taxon>
        <taxon>Gloeothece</taxon>
        <taxon>Gloeothece citriformis</taxon>
    </lineage>
</organism>
<feature type="modified residue" description="Phosphohistidine" evidence="7">
    <location>
        <position position="59"/>
    </location>
</feature>
<gene>
    <name evidence="13" type="ordered locus">PCC7424_2780</name>
</gene>
<dbReference type="Pfam" id="PF01584">
    <property type="entry name" value="CheW"/>
    <property type="match status" value="1"/>
</dbReference>
<dbReference type="eggNOG" id="COG2198">
    <property type="taxonomic scope" value="Bacteria"/>
</dbReference>
<dbReference type="InterPro" id="IPR001789">
    <property type="entry name" value="Sig_transdc_resp-reg_receiver"/>
</dbReference>
<sequence length="1736" mass="192184">MKSKLNVVTIMQQPTYHDQSYQFFIEEADELLESIETGLLTLREENSLGKVHEIMRAAHSIKGGAASVGLDGIQFLAHRLEDFFKAFYNESLIIDVELEGLLLQGFDCLKNPLIEQIKTGAYDAQSALEKANPIFEKLELRLKPFLEGQEDFLPSSADLGIDLAVSIFEVDVKQGLDDLTTVLATPDRNIATQLLSTMEMFIGFAQLLSLPGFQEIATTVKKALELHPDKAVDITKVALENFQIASSQVLEGDRILGGKVEPALLAYLAEIPAPVASISQEEEDKTELAEKPEKESFVAQNDGKDFQDQAYRFFIEEARDLLQVIETELLTLRTEKNRSKVHQIMRAAHSIKGGAASVGLEAIRTIAHRLEDFFKALYGDKIEVNEELEGLLLEGFDSLRNPLIEQIETGFHDPELALARAYPIFEKVANLLGDILKETEQYVPNATDSGVDIAASIFETDVPEELERLQLVIADPQNYEVAGELRATAEVLGGFAQLLDLPGLEAIATTIIKALERHPYQAVELTKVALTNFLMAREQVLAGDRKLGGSPSEELLAYVKEEIGTLSLSELFVEEIEEKHPLIETDLNSLSDDIQQQAYQFFIEEAVELLQGIEEGLNCLALEKSKPKVHEIMRAAHSIKGGAASAGLETIRSLAYRLEKIFKALYYDEVILDQELMGWLKSGFESLRDPLLQQIESGGFDEPKALETSEPIFAHLEVLLADALNREEEYIPTSEDLGVDIASSIFELDVQQELDKLTQVLGNGSDSDITEQLGATAQMLAGFAELFNLPGLGQMTATVLSAVEVHAQRVREIAEIALRDFTDARQLVLDGDRSSGGNPSPELLAFGENASEFLDTPSLDEVFSFNEQTPSTNGILNNNLVSFNHHIEENLTPSSSLSLDEIFGASDINSQESLEVIEGLTPTLDDVFGPVETKPERELPAPSLDDVFGSVQEEAQKELSPPSLDDVFGAVTATPEKELTPPSLDEVFGSEEKIEATQTHLTPEKLEDLVSLVEKDFDKLPSINEQELSSSLAKIAETKQAPKPSEVKPSLPTVNQTVRHSPTKQVSGAETAKAEAALSVRVDFNRLERMNNLVGELAINRNSLSLQNNQLQSAVKELLNRFSRFHLIGNKLRELSDLMLVDASMRGRSINSVPQWSANSKLFSEEESILGDKSDFDTLEMDRYGSVYSLLQSILEEMLQLEESVDDIVLFARGSDQTLEQQRQMLTSLRDELMWARMLPLGEVLNRFPRVLRDLSTTYHKPVRLKLVGTGVLVDRAALEKLYDPLLHLLRNAFDHGIEPPQDRQKRGKSEEGQIEIRAYHQGNQTIIEIKDDGNGLNLEKIRMTALKTGIVTPEQLAVMSNEEVAELIFEPGFSTASKVSELSGRGVGLDVVRSQIQNLKGTVTVSSHPGEGTTFALKLPLTMTIAKLLVCLMNAKTHDGGVGAIALPSDSIEEIIIPEPQQIKKSGEQRFLYWQEQIIPIYPVSDLLEYRCSMPKTFSSKVLDAVPMPSDWGLPLLLLRRGQQVFALEVDRLVTEQELVIKPFGSCVAPPTYTYGCTILGDGTLIPVINGIMLLEQYLGLTSVTSNSNSEESKSETMMNTSIGMSQTSSIQTSTILVVDDSAALRRTLALTLQKAGYRVMQAKDGREALQQLQQNSNVQLVVCDVEMPNMNGFEFLGQRRRYPELMNIPVAMLTSRSSEKHRQLATHLGASAYFTKPYIEQQFLTAVDNIVKSK</sequence>
<evidence type="ECO:0000256" key="3">
    <source>
        <dbReference type="ARBA" id="ARBA00022553"/>
    </source>
</evidence>
<keyword evidence="5 13" id="KW-0418">Kinase</keyword>
<dbReference type="PROSITE" id="PS50110">
    <property type="entry name" value="RESPONSE_REGULATORY"/>
    <property type="match status" value="1"/>
</dbReference>
<dbReference type="CDD" id="cd00088">
    <property type="entry name" value="HPT"/>
    <property type="match status" value="3"/>
</dbReference>
<dbReference type="KEGG" id="cyc:PCC7424_2780"/>
<dbReference type="SMART" id="SM00387">
    <property type="entry name" value="HATPase_c"/>
    <property type="match status" value="1"/>
</dbReference>
<dbReference type="SMART" id="SM00073">
    <property type="entry name" value="HPT"/>
    <property type="match status" value="3"/>
</dbReference>
<evidence type="ECO:0000256" key="7">
    <source>
        <dbReference type="PROSITE-ProRule" id="PRU00110"/>
    </source>
</evidence>
<dbReference type="PANTHER" id="PTHR43395:SF1">
    <property type="entry name" value="CHEMOTAXIS PROTEIN CHEA"/>
    <property type="match status" value="1"/>
</dbReference>
<evidence type="ECO:0000313" key="13">
    <source>
        <dbReference type="EMBL" id="ACK71190.1"/>
    </source>
</evidence>
<name>B7K8J2_GLOC7</name>
<dbReference type="SMART" id="SM00448">
    <property type="entry name" value="REC"/>
    <property type="match status" value="1"/>
</dbReference>
<feature type="domain" description="HPt" evidence="12">
    <location>
        <begin position="13"/>
        <end position="116"/>
    </location>
</feature>
<dbReference type="InterPro" id="IPR051315">
    <property type="entry name" value="Bact_Chemotaxis_CheA"/>
</dbReference>
<keyword evidence="6" id="KW-0902">Two-component regulatory system</keyword>
<dbReference type="EC" id="2.7.13.3" evidence="2"/>
<dbReference type="Gene3D" id="3.40.50.2300">
    <property type="match status" value="1"/>
</dbReference>
<evidence type="ECO:0000259" key="12">
    <source>
        <dbReference type="PROSITE" id="PS50894"/>
    </source>
</evidence>
<dbReference type="SMART" id="SM01231">
    <property type="entry name" value="H-kinase_dim"/>
    <property type="match status" value="1"/>
</dbReference>
<dbReference type="GO" id="GO:0005737">
    <property type="term" value="C:cytoplasm"/>
    <property type="evidence" value="ECO:0007669"/>
    <property type="project" value="InterPro"/>
</dbReference>
<feature type="modified residue" description="4-aspartylphosphate" evidence="8">
    <location>
        <position position="1666"/>
    </location>
</feature>
<dbReference type="STRING" id="65393.PCC7424_2780"/>
<dbReference type="eggNOG" id="COG0643">
    <property type="taxonomic scope" value="Bacteria"/>
</dbReference>
<evidence type="ECO:0000313" key="14">
    <source>
        <dbReference type="Proteomes" id="UP000002384"/>
    </source>
</evidence>
<dbReference type="GO" id="GO:0000155">
    <property type="term" value="F:phosphorelay sensor kinase activity"/>
    <property type="evidence" value="ECO:0007669"/>
    <property type="project" value="InterPro"/>
</dbReference>
<keyword evidence="4" id="KW-0808">Transferase</keyword>
<dbReference type="CDD" id="cd16916">
    <property type="entry name" value="HATPase_CheA-like"/>
    <property type="match status" value="1"/>
</dbReference>
<feature type="modified residue" description="Phosphohistidine" evidence="7">
    <location>
        <position position="349"/>
    </location>
</feature>
<dbReference type="InterPro" id="IPR036097">
    <property type="entry name" value="HisK_dim/P_sf"/>
</dbReference>
<dbReference type="PRINTS" id="PR00344">
    <property type="entry name" value="BCTRLSENSOR"/>
</dbReference>
<evidence type="ECO:0000256" key="5">
    <source>
        <dbReference type="ARBA" id="ARBA00022777"/>
    </source>
</evidence>
<dbReference type="InterPro" id="IPR002545">
    <property type="entry name" value="CheW-lke_dom"/>
</dbReference>
<dbReference type="PROSITE" id="PS50109">
    <property type="entry name" value="HIS_KIN"/>
    <property type="match status" value="1"/>
</dbReference>
<keyword evidence="3 8" id="KW-0597">Phosphoprotein</keyword>
<dbReference type="InterPro" id="IPR005467">
    <property type="entry name" value="His_kinase_dom"/>
</dbReference>
<evidence type="ECO:0000256" key="6">
    <source>
        <dbReference type="ARBA" id="ARBA00023012"/>
    </source>
</evidence>
<proteinExistence type="predicted"/>
<dbReference type="SUPFAM" id="SSF47226">
    <property type="entry name" value="Histidine-containing phosphotransfer domain, HPT domain"/>
    <property type="match status" value="3"/>
</dbReference>
<dbReference type="PROSITE" id="PS50894">
    <property type="entry name" value="HPT"/>
    <property type="match status" value="3"/>
</dbReference>
<dbReference type="Pfam" id="PF01627">
    <property type="entry name" value="Hpt"/>
    <property type="match status" value="3"/>
</dbReference>
<protein>
    <recommendedName>
        <fullName evidence="2">histidine kinase</fullName>
        <ecNumber evidence="2">2.7.13.3</ecNumber>
    </recommendedName>
</protein>
<dbReference type="SUPFAM" id="SSF52172">
    <property type="entry name" value="CheY-like"/>
    <property type="match status" value="1"/>
</dbReference>
<evidence type="ECO:0000259" key="10">
    <source>
        <dbReference type="PROSITE" id="PS50109"/>
    </source>
</evidence>
<dbReference type="Proteomes" id="UP000002384">
    <property type="component" value="Chromosome"/>
</dbReference>
<feature type="region of interest" description="Disordered" evidence="9">
    <location>
        <begin position="1037"/>
        <end position="1071"/>
    </location>
</feature>
<dbReference type="eggNOG" id="COG0784">
    <property type="taxonomic scope" value="Bacteria"/>
</dbReference>
<reference evidence="14" key="1">
    <citation type="journal article" date="2011" name="MBio">
        <title>Novel metabolic attributes of the genus Cyanothece, comprising a group of unicellular nitrogen-fixing Cyanobacteria.</title>
        <authorList>
            <person name="Bandyopadhyay A."/>
            <person name="Elvitigala T."/>
            <person name="Welsh E."/>
            <person name="Stockel J."/>
            <person name="Liberton M."/>
            <person name="Min H."/>
            <person name="Sherman L.A."/>
            <person name="Pakrasi H.B."/>
        </authorList>
    </citation>
    <scope>NUCLEOTIDE SEQUENCE [LARGE SCALE GENOMIC DNA]</scope>
    <source>
        <strain evidence="14">PCC 7424</strain>
    </source>
</reference>
<dbReference type="GO" id="GO:0006935">
    <property type="term" value="P:chemotaxis"/>
    <property type="evidence" value="ECO:0007669"/>
    <property type="project" value="InterPro"/>
</dbReference>
<dbReference type="InterPro" id="IPR036890">
    <property type="entry name" value="HATPase_C_sf"/>
</dbReference>
<feature type="domain" description="Histidine kinase" evidence="10">
    <location>
        <begin position="1190"/>
        <end position="1424"/>
    </location>
</feature>
<dbReference type="InterPro" id="IPR011006">
    <property type="entry name" value="CheY-like_superfamily"/>
</dbReference>
<dbReference type="PANTHER" id="PTHR43395">
    <property type="entry name" value="SENSOR HISTIDINE KINASE CHEA"/>
    <property type="match status" value="1"/>
</dbReference>
<evidence type="ECO:0000256" key="9">
    <source>
        <dbReference type="SAM" id="MobiDB-lite"/>
    </source>
</evidence>
<dbReference type="Gene3D" id="2.30.30.40">
    <property type="entry name" value="SH3 Domains"/>
    <property type="match status" value="1"/>
</dbReference>
<dbReference type="InterPro" id="IPR037006">
    <property type="entry name" value="CheA-like_homodim_sf"/>
</dbReference>
<dbReference type="HOGENOM" id="CLU_000650_2_1_3"/>
<accession>B7K8J2</accession>
<dbReference type="FunFam" id="3.30.565.10:FF:000016">
    <property type="entry name" value="Chemotaxis protein CheA, putative"/>
    <property type="match status" value="1"/>
</dbReference>
<dbReference type="InterPro" id="IPR036641">
    <property type="entry name" value="HPT_dom_sf"/>
</dbReference>
<feature type="domain" description="HPt" evidence="12">
    <location>
        <begin position="303"/>
        <end position="406"/>
    </location>
</feature>
<feature type="domain" description="Response regulatory" evidence="11">
    <location>
        <begin position="1616"/>
        <end position="1733"/>
    </location>
</feature>
<dbReference type="SUPFAM" id="SSF50341">
    <property type="entry name" value="CheW-like"/>
    <property type="match status" value="1"/>
</dbReference>
<feature type="modified residue" description="Phosphohistidine" evidence="7">
    <location>
        <position position="637"/>
    </location>
</feature>
<evidence type="ECO:0000256" key="4">
    <source>
        <dbReference type="ARBA" id="ARBA00022679"/>
    </source>
</evidence>
<dbReference type="Gene3D" id="1.10.287.560">
    <property type="entry name" value="Histidine kinase CheA-like, homodimeric domain"/>
    <property type="match status" value="1"/>
</dbReference>
<evidence type="ECO:0000259" key="11">
    <source>
        <dbReference type="PROSITE" id="PS50110"/>
    </source>
</evidence>
<dbReference type="Pfam" id="PF00072">
    <property type="entry name" value="Response_reg"/>
    <property type="match status" value="1"/>
</dbReference>
<dbReference type="SUPFAM" id="SSF55874">
    <property type="entry name" value="ATPase domain of HSP90 chaperone/DNA topoisomerase II/histidine kinase"/>
    <property type="match status" value="1"/>
</dbReference>
<dbReference type="SMART" id="SM00260">
    <property type="entry name" value="CheW"/>
    <property type="match status" value="1"/>
</dbReference>
<evidence type="ECO:0000256" key="8">
    <source>
        <dbReference type="PROSITE-ProRule" id="PRU00169"/>
    </source>
</evidence>
<comment type="catalytic activity">
    <reaction evidence="1">
        <text>ATP + protein L-histidine = ADP + protein N-phospho-L-histidine.</text>
        <dbReference type="EC" id="2.7.13.3"/>
    </reaction>
</comment>
<dbReference type="InterPro" id="IPR008207">
    <property type="entry name" value="Sig_transdc_His_kin_Hpt_dom"/>
</dbReference>
<dbReference type="InterPro" id="IPR036061">
    <property type="entry name" value="CheW-like_dom_sf"/>
</dbReference>
<keyword evidence="14" id="KW-1185">Reference proteome</keyword>
<dbReference type="EMBL" id="CP001291">
    <property type="protein sequence ID" value="ACK71190.1"/>
    <property type="molecule type" value="Genomic_DNA"/>
</dbReference>
<dbReference type="Pfam" id="PF02518">
    <property type="entry name" value="HATPase_c"/>
    <property type="match status" value="1"/>
</dbReference>
<evidence type="ECO:0000256" key="1">
    <source>
        <dbReference type="ARBA" id="ARBA00000085"/>
    </source>
</evidence>
<feature type="compositionally biased region" description="Polar residues" evidence="9">
    <location>
        <begin position="1052"/>
        <end position="1068"/>
    </location>
</feature>
<dbReference type="Pfam" id="PF02895">
    <property type="entry name" value="H-kinase_dim"/>
    <property type="match status" value="1"/>
</dbReference>
<dbReference type="Gene3D" id="1.20.120.160">
    <property type="entry name" value="HPT domain"/>
    <property type="match status" value="3"/>
</dbReference>
<dbReference type="Gene3D" id="3.30.565.10">
    <property type="entry name" value="Histidine kinase-like ATPase, C-terminal domain"/>
    <property type="match status" value="1"/>
</dbReference>
<dbReference type="SUPFAM" id="SSF47384">
    <property type="entry name" value="Homodimeric domain of signal transducing histidine kinase"/>
    <property type="match status" value="1"/>
</dbReference>
<dbReference type="InterPro" id="IPR004358">
    <property type="entry name" value="Sig_transdc_His_kin-like_C"/>
</dbReference>
<dbReference type="InterPro" id="IPR004105">
    <property type="entry name" value="CheA-like_dim"/>
</dbReference>
<feature type="domain" description="HPt" evidence="12">
    <location>
        <begin position="591"/>
        <end position="694"/>
    </location>
</feature>